<dbReference type="GO" id="GO:0016787">
    <property type="term" value="F:hydrolase activity"/>
    <property type="evidence" value="ECO:0007669"/>
    <property type="project" value="UniProtKB-KW"/>
</dbReference>
<organism evidence="2 3">
    <name type="scientific">Modicisalibacter ilicicola DSM 19980</name>
    <dbReference type="NCBI Taxonomy" id="1121942"/>
    <lineage>
        <taxon>Bacteria</taxon>
        <taxon>Pseudomonadati</taxon>
        <taxon>Pseudomonadota</taxon>
        <taxon>Gammaproteobacteria</taxon>
        <taxon>Oceanospirillales</taxon>
        <taxon>Halomonadaceae</taxon>
        <taxon>Modicisalibacter</taxon>
    </lineage>
</organism>
<proteinExistence type="predicted"/>
<sequence length="328" mass="37411">MIDFAPLQALGPLAPVNEPHSSALIHYLDHYRLTPLLRDNVGLYAGFVDTRHFRLWAQVWSPEQPRGTAFVVHGYFDHLGLYRHLLERLLRQGFRVVLWDLPGHGLSSGPRATIDDFEEYGACLQALQHRLTQDELAPRPWIGLGQSTGASILATDALMQGATAPWQALVLLAPLVRPWGWPQSNWLHRLASPFIDSIPRTYRPNSTDDDFVAFLREGDPLQADRLTLTWVTAMRRWMTHMLTLPASDVPVLILQGEQDLTVDWQWNLEVLQRKFPAARVHCHPEARHHLVNEADIIRESLFDELDGFVDEIEQRCHYSSSTHQPAAL</sequence>
<keyword evidence="3" id="KW-1185">Reference proteome</keyword>
<dbReference type="Pfam" id="PF12146">
    <property type="entry name" value="Hydrolase_4"/>
    <property type="match status" value="1"/>
</dbReference>
<reference evidence="2 3" key="1">
    <citation type="submission" date="2016-11" db="EMBL/GenBank/DDBJ databases">
        <authorList>
            <person name="Jaros S."/>
            <person name="Januszkiewicz K."/>
            <person name="Wedrychowicz H."/>
        </authorList>
    </citation>
    <scope>NUCLEOTIDE SEQUENCE [LARGE SCALE GENOMIC DNA]</scope>
    <source>
        <strain evidence="2 3">DSM 19980</strain>
    </source>
</reference>
<protein>
    <submittedName>
        <fullName evidence="2">Lysophospholipase, alpha-beta hydrolase superfamily</fullName>
    </submittedName>
</protein>
<dbReference type="OrthoDB" id="5614837at2"/>
<dbReference type="SUPFAM" id="SSF53474">
    <property type="entry name" value="alpha/beta-Hydrolases"/>
    <property type="match status" value="1"/>
</dbReference>
<dbReference type="Proteomes" id="UP000184346">
    <property type="component" value="Unassembled WGS sequence"/>
</dbReference>
<gene>
    <name evidence="2" type="ORF">SAMN02745148_02229</name>
</gene>
<evidence type="ECO:0000313" key="2">
    <source>
        <dbReference type="EMBL" id="SHF28579.1"/>
    </source>
</evidence>
<dbReference type="EMBL" id="FQUJ01000009">
    <property type="protein sequence ID" value="SHF28579.1"/>
    <property type="molecule type" value="Genomic_DNA"/>
</dbReference>
<keyword evidence="2" id="KW-0378">Hydrolase</keyword>
<dbReference type="InterPro" id="IPR051044">
    <property type="entry name" value="MAG_DAG_Lipase"/>
</dbReference>
<accession>A0A1M5AEC2</accession>
<dbReference type="RefSeq" id="WP_072822804.1">
    <property type="nucleotide sequence ID" value="NZ_FQUJ01000009.1"/>
</dbReference>
<dbReference type="STRING" id="1121942.SAMN02745148_02229"/>
<dbReference type="InterPro" id="IPR022742">
    <property type="entry name" value="Hydrolase_4"/>
</dbReference>
<evidence type="ECO:0000259" key="1">
    <source>
        <dbReference type="Pfam" id="PF12146"/>
    </source>
</evidence>
<dbReference type="Gene3D" id="3.40.50.1820">
    <property type="entry name" value="alpha/beta hydrolase"/>
    <property type="match status" value="1"/>
</dbReference>
<dbReference type="PANTHER" id="PTHR11614">
    <property type="entry name" value="PHOSPHOLIPASE-RELATED"/>
    <property type="match status" value="1"/>
</dbReference>
<evidence type="ECO:0000313" key="3">
    <source>
        <dbReference type="Proteomes" id="UP000184346"/>
    </source>
</evidence>
<dbReference type="InterPro" id="IPR029058">
    <property type="entry name" value="AB_hydrolase_fold"/>
</dbReference>
<name>A0A1M5AEC2_9GAMM</name>
<feature type="domain" description="Serine aminopeptidase S33" evidence="1">
    <location>
        <begin position="64"/>
        <end position="295"/>
    </location>
</feature>
<dbReference type="AlphaFoldDB" id="A0A1M5AEC2"/>